<dbReference type="HOGENOM" id="CLU_187770_0_0_5"/>
<evidence type="ECO:0000313" key="3">
    <source>
        <dbReference type="Proteomes" id="UP000005307"/>
    </source>
</evidence>
<accession>M9RB99</accession>
<reference evidence="2 3" key="1">
    <citation type="journal article" date="2013" name="PLoS ONE">
        <title>Poles Apart: Arctic and Antarctic Octadecabacter strains Share High Genome Plasticity and a New Type of Xanthorhodopsin.</title>
        <authorList>
            <person name="Vollmers J."/>
            <person name="Voget S."/>
            <person name="Dietrich S."/>
            <person name="Gollnow K."/>
            <person name="Smits M."/>
            <person name="Meyer K."/>
            <person name="Brinkhoff T."/>
            <person name="Simon M."/>
            <person name="Daniel R."/>
        </authorList>
    </citation>
    <scope>NUCLEOTIDE SEQUENCE [LARGE SCALE GENOMIC DNA]</scope>
    <source>
        <strain evidence="2 3">307</strain>
    </source>
</reference>
<evidence type="ECO:0000313" key="2">
    <source>
        <dbReference type="EMBL" id="AGI69442.1"/>
    </source>
</evidence>
<gene>
    <name evidence="2" type="ORF">OAN307_c40220</name>
</gene>
<evidence type="ECO:0000256" key="1">
    <source>
        <dbReference type="SAM" id="MobiDB-lite"/>
    </source>
</evidence>
<protein>
    <recommendedName>
        <fullName evidence="4">Histone H1</fullName>
    </recommendedName>
</protein>
<feature type="region of interest" description="Disordered" evidence="1">
    <location>
        <begin position="20"/>
        <end position="70"/>
    </location>
</feature>
<dbReference type="AlphaFoldDB" id="M9RB99"/>
<sequence length="70" mass="7628">MTDKPKRSRDANQLAHMIVGIATGDDVEHEPDTSGQRKGGLKGGKARADKLSPEERSEIAKKAAKARWDD</sequence>
<feature type="compositionally biased region" description="Basic and acidic residues" evidence="1">
    <location>
        <begin position="46"/>
        <end position="70"/>
    </location>
</feature>
<organism evidence="2 3">
    <name type="scientific">Octadecabacter antarcticus 307</name>
    <dbReference type="NCBI Taxonomy" id="391626"/>
    <lineage>
        <taxon>Bacteria</taxon>
        <taxon>Pseudomonadati</taxon>
        <taxon>Pseudomonadota</taxon>
        <taxon>Alphaproteobacteria</taxon>
        <taxon>Rhodobacterales</taxon>
        <taxon>Roseobacteraceae</taxon>
        <taxon>Octadecabacter</taxon>
    </lineage>
</organism>
<dbReference type="RefSeq" id="WP_015501377.1">
    <property type="nucleotide sequence ID" value="NC_020911.1"/>
</dbReference>
<name>M9RB99_9RHOB</name>
<evidence type="ECO:0008006" key="4">
    <source>
        <dbReference type="Google" id="ProtNLM"/>
    </source>
</evidence>
<dbReference type="eggNOG" id="ENOG5033N15">
    <property type="taxonomic scope" value="Bacteria"/>
</dbReference>
<dbReference type="OrthoDB" id="8455952at2"/>
<dbReference type="Proteomes" id="UP000005307">
    <property type="component" value="Chromosome"/>
</dbReference>
<dbReference type="KEGG" id="oat:OAN307_c40220"/>
<proteinExistence type="predicted"/>
<keyword evidence="3" id="KW-1185">Reference proteome</keyword>
<dbReference type="EMBL" id="CP003740">
    <property type="protein sequence ID" value="AGI69442.1"/>
    <property type="molecule type" value="Genomic_DNA"/>
</dbReference>